<dbReference type="AlphaFoldDB" id="A0A1S8SZZ0"/>
<dbReference type="InterPro" id="IPR058531">
    <property type="entry name" value="Baseplate_J_M"/>
</dbReference>
<evidence type="ECO:0000259" key="2">
    <source>
        <dbReference type="Pfam" id="PF04865"/>
    </source>
</evidence>
<dbReference type="Proteomes" id="UP000190890">
    <property type="component" value="Unassembled WGS sequence"/>
</dbReference>
<name>A0A1S8SZZ0_9CLOT</name>
<protein>
    <submittedName>
        <fullName evidence="5">Baseplate J-like protein</fullName>
    </submittedName>
</protein>
<feature type="domain" description="Baseplate J-like C-terminal" evidence="4">
    <location>
        <begin position="278"/>
        <end position="361"/>
    </location>
</feature>
<evidence type="ECO:0000313" key="5">
    <source>
        <dbReference type="EMBL" id="OOM71097.1"/>
    </source>
</evidence>
<dbReference type="PANTHER" id="PTHR37829">
    <property type="entry name" value="PHAGE-LIKE ELEMENT PBSX PROTEIN XKDT"/>
    <property type="match status" value="1"/>
</dbReference>
<dbReference type="InterPro" id="IPR058530">
    <property type="entry name" value="Baseplate_J-like_C"/>
</dbReference>
<dbReference type="STRING" id="29367.CLPUN_50890"/>
<keyword evidence="6" id="KW-1185">Reference proteome</keyword>
<gene>
    <name evidence="5" type="ORF">CLPUN_50890</name>
</gene>
<sequence>MFENNTEEVLKKEMLSSIDSGISKSEGYFVYDAIAPAAKKISECYTVLDIILKLIFGEPAPEIPQEDYDKFMDKDAARHGLKRKQGIYSIGEVTFTGVDNSIINENSIVQTVEGLKYKVTSQGKIVNGKCTLGIKAMEMGSKYNVPSNTIVQIPIKINGIISVTNLNTTTSGTDRETSEELLERIISKERDESSSGNVYDYEKWAMEVSGVESVKVKPLWKGNGTVKIIVAGDNGAQLDDTIVQNVKEYIDPHDGAGFGKAPIGATVTVISVTPMQIDVKIQGLIIEDKFSLEDVKLNIKKSLDAYFKKLSAGGAVKINAVEAVIMMTEGVNDLTSIKINDQSKNILVIDENKASLGGITYE</sequence>
<dbReference type="EMBL" id="LZZM01000234">
    <property type="protein sequence ID" value="OOM71097.1"/>
    <property type="molecule type" value="Genomic_DNA"/>
</dbReference>
<evidence type="ECO:0000256" key="1">
    <source>
        <dbReference type="ARBA" id="ARBA00038087"/>
    </source>
</evidence>
<dbReference type="Pfam" id="PF26078">
    <property type="entry name" value="Baseplate_J_M"/>
    <property type="match status" value="1"/>
</dbReference>
<dbReference type="RefSeq" id="WP_077849977.1">
    <property type="nucleotide sequence ID" value="NZ_LZZM01000234.1"/>
</dbReference>
<evidence type="ECO:0000313" key="6">
    <source>
        <dbReference type="Proteomes" id="UP000190890"/>
    </source>
</evidence>
<dbReference type="OrthoDB" id="2554267at2"/>
<organism evidence="5 6">
    <name type="scientific">Clostridium puniceum</name>
    <dbReference type="NCBI Taxonomy" id="29367"/>
    <lineage>
        <taxon>Bacteria</taxon>
        <taxon>Bacillati</taxon>
        <taxon>Bacillota</taxon>
        <taxon>Clostridia</taxon>
        <taxon>Eubacteriales</taxon>
        <taxon>Clostridiaceae</taxon>
        <taxon>Clostridium</taxon>
    </lineage>
</organism>
<dbReference type="PANTHER" id="PTHR37829:SF3">
    <property type="entry name" value="PROTEIN JAYE-RELATED"/>
    <property type="match status" value="1"/>
</dbReference>
<reference evidence="5 6" key="1">
    <citation type="submission" date="2016-05" db="EMBL/GenBank/DDBJ databases">
        <title>Microbial solvent formation.</title>
        <authorList>
            <person name="Poehlein A."/>
            <person name="Montoya Solano J.D."/>
            <person name="Flitsch S."/>
            <person name="Krabben P."/>
            <person name="Duerre P."/>
            <person name="Daniel R."/>
        </authorList>
    </citation>
    <scope>NUCLEOTIDE SEQUENCE [LARGE SCALE GENOMIC DNA]</scope>
    <source>
        <strain evidence="5 6">DSM 2619</strain>
    </source>
</reference>
<dbReference type="Pfam" id="PF04865">
    <property type="entry name" value="Baseplate_J"/>
    <property type="match status" value="1"/>
</dbReference>
<comment type="caution">
    <text evidence="5">The sequence shown here is derived from an EMBL/GenBank/DDBJ whole genome shotgun (WGS) entry which is preliminary data.</text>
</comment>
<evidence type="ECO:0000259" key="3">
    <source>
        <dbReference type="Pfam" id="PF26078"/>
    </source>
</evidence>
<dbReference type="InterPro" id="IPR006949">
    <property type="entry name" value="Barrel_Baseplate_J-like"/>
</dbReference>
<feature type="domain" description="Baseplate J-like central" evidence="3">
    <location>
        <begin position="194"/>
        <end position="270"/>
    </location>
</feature>
<dbReference type="Pfam" id="PF26079">
    <property type="entry name" value="Baseplate_J_C"/>
    <property type="match status" value="1"/>
</dbReference>
<dbReference type="InterPro" id="IPR052399">
    <property type="entry name" value="Phage_Baseplate_Assmbl_Protein"/>
</dbReference>
<proteinExistence type="inferred from homology"/>
<evidence type="ECO:0000259" key="4">
    <source>
        <dbReference type="Pfam" id="PF26079"/>
    </source>
</evidence>
<accession>A0A1S8SZZ0</accession>
<feature type="domain" description="Baseplate protein J-like barrel" evidence="2">
    <location>
        <begin position="93"/>
        <end position="172"/>
    </location>
</feature>
<comment type="similarity">
    <text evidence="1">Belongs to the Mu gp47/PBSX XkdT family.</text>
</comment>